<evidence type="ECO:0000313" key="1">
    <source>
        <dbReference type="EMBL" id="ODH17734.1"/>
    </source>
</evidence>
<reference evidence="1 2" key="1">
    <citation type="submission" date="2016-06" db="EMBL/GenBank/DDBJ databases">
        <authorList>
            <person name="Kjaerup R.B."/>
            <person name="Dalgaard T.S."/>
            <person name="Juul-Madsen H.R."/>
        </authorList>
    </citation>
    <scope>NUCLEOTIDE SEQUENCE [LARGE SCALE GENOMIC DNA]</scope>
    <source>
        <strain evidence="1 2">Pb300</strain>
    </source>
</reference>
<dbReference type="AlphaFoldDB" id="A0A1D2J808"/>
<accession>A0A1D2J808</accession>
<gene>
    <name evidence="1" type="ORF">ACO22_06259</name>
</gene>
<evidence type="ECO:0000313" key="2">
    <source>
        <dbReference type="Proteomes" id="UP000242814"/>
    </source>
</evidence>
<proteinExistence type="predicted"/>
<sequence>MPGENEDDRFAQSTINPAKHLANDIKRSWNNLGPNSGLALSTQLRALLRDSLQHQRGKQTRAACLIRQNWGENLGKEEDVVVDEEEGARGM</sequence>
<comment type="caution">
    <text evidence="1">The sequence shown here is derived from an EMBL/GenBank/DDBJ whole genome shotgun (WGS) entry which is preliminary data.</text>
</comment>
<organism evidence="1 2">
    <name type="scientific">Paracoccidioides brasiliensis</name>
    <dbReference type="NCBI Taxonomy" id="121759"/>
    <lineage>
        <taxon>Eukaryota</taxon>
        <taxon>Fungi</taxon>
        <taxon>Dikarya</taxon>
        <taxon>Ascomycota</taxon>
        <taxon>Pezizomycotina</taxon>
        <taxon>Eurotiomycetes</taxon>
        <taxon>Eurotiomycetidae</taxon>
        <taxon>Onygenales</taxon>
        <taxon>Ajellomycetaceae</taxon>
        <taxon>Paracoccidioides</taxon>
    </lineage>
</organism>
<name>A0A1D2J808_PARBR</name>
<protein>
    <submittedName>
        <fullName evidence="1">Uncharacterized protein</fullName>
    </submittedName>
</protein>
<dbReference type="EMBL" id="LZYO01000325">
    <property type="protein sequence ID" value="ODH17734.1"/>
    <property type="molecule type" value="Genomic_DNA"/>
</dbReference>
<dbReference type="Proteomes" id="UP000242814">
    <property type="component" value="Unassembled WGS sequence"/>
</dbReference>